<dbReference type="HOGENOM" id="CLU_1773442_0_0_10"/>
<dbReference type="Proteomes" id="UP000006049">
    <property type="component" value="Chromosome"/>
</dbReference>
<protein>
    <submittedName>
        <fullName evidence="1">Uncharacterized protein</fullName>
    </submittedName>
</protein>
<name>I3YXG6_AEQSU</name>
<evidence type="ECO:0000313" key="1">
    <source>
        <dbReference type="EMBL" id="AFL81684.1"/>
    </source>
</evidence>
<gene>
    <name evidence="1" type="ordered locus">Aeqsu_2224</name>
</gene>
<accession>I3YXG6</accession>
<keyword evidence="2" id="KW-1185">Reference proteome</keyword>
<dbReference type="OrthoDB" id="1396884at2"/>
<dbReference type="EMBL" id="CP003280">
    <property type="protein sequence ID" value="AFL81684.1"/>
    <property type="molecule type" value="Genomic_DNA"/>
</dbReference>
<dbReference type="RefSeq" id="WP_014782937.1">
    <property type="nucleotide sequence ID" value="NC_018013.1"/>
</dbReference>
<dbReference type="AlphaFoldDB" id="I3YXG6"/>
<dbReference type="KEGG" id="asl:Aeqsu_2224"/>
<proteinExistence type="predicted"/>
<sequence>MKKAYFSKVGIPTFFSFLFLFSFTCFGQVGIGNTDPKSALDVNGALSLREGVALNLINNNNIDINLGTPIYSQYRITGPTANFKILTFLTPNGVSAADGQLLTLINTTNFKMTIVHDQGSSPEVQRRIYSPGATDLDLEGRNSTVT</sequence>
<evidence type="ECO:0000313" key="2">
    <source>
        <dbReference type="Proteomes" id="UP000006049"/>
    </source>
</evidence>
<dbReference type="STRING" id="746697.Aeqsu_2224"/>
<organism evidence="1 2">
    <name type="scientific">Aequorivita sublithincola (strain DSM 14238 / LMG 21431 / ACAM 643 / 9-3)</name>
    <dbReference type="NCBI Taxonomy" id="746697"/>
    <lineage>
        <taxon>Bacteria</taxon>
        <taxon>Pseudomonadati</taxon>
        <taxon>Bacteroidota</taxon>
        <taxon>Flavobacteriia</taxon>
        <taxon>Flavobacteriales</taxon>
        <taxon>Flavobacteriaceae</taxon>
        <taxon>Aequorivita</taxon>
    </lineage>
</organism>
<reference evidence="1 2" key="1">
    <citation type="submission" date="2012-06" db="EMBL/GenBank/DDBJ databases">
        <title>The complete genome of Aequorivita sublithincola DSM 14238.</title>
        <authorList>
            <consortium name="US DOE Joint Genome Institute (JGI-PGF)"/>
            <person name="Lucas S."/>
            <person name="Copeland A."/>
            <person name="Lapidus A."/>
            <person name="Goodwin L."/>
            <person name="Pitluck S."/>
            <person name="Peters L."/>
            <person name="Munk A.C.C."/>
            <person name="Kyrpides N."/>
            <person name="Mavromatis K."/>
            <person name="Pagani I."/>
            <person name="Ivanova N."/>
            <person name="Ovchinnikova G."/>
            <person name="Zeytun A."/>
            <person name="Detter J.C."/>
            <person name="Han C."/>
            <person name="Land M."/>
            <person name="Hauser L."/>
            <person name="Markowitz V."/>
            <person name="Cheng J.-F."/>
            <person name="Hugenholtz P."/>
            <person name="Woyke T."/>
            <person name="Wu D."/>
            <person name="Tindall B."/>
            <person name="Faehnrich R."/>
            <person name="Brambilla E."/>
            <person name="Klenk H.-P."/>
            <person name="Eisen J.A."/>
        </authorList>
    </citation>
    <scope>NUCLEOTIDE SEQUENCE [LARGE SCALE GENOMIC DNA]</scope>
    <source>
        <strain evidence="2">DSM 14238 / LMG 21431 / ACAM 643 / 9-3</strain>
    </source>
</reference>